<reference evidence="3 4" key="1">
    <citation type="journal article" date="2015" name="Genome Announc.">
        <title>Draft Genome of the Euendolithic (true boring) Cyanobacterium Mastigocoleus testarum strain BC008.</title>
        <authorList>
            <person name="Guida B.S."/>
            <person name="Garcia-Pichel F."/>
        </authorList>
    </citation>
    <scope>NUCLEOTIDE SEQUENCE [LARGE SCALE GENOMIC DNA]</scope>
    <source>
        <strain evidence="3 4">BC008</strain>
    </source>
</reference>
<dbReference type="InterPro" id="IPR029063">
    <property type="entry name" value="SAM-dependent_MTases_sf"/>
</dbReference>
<dbReference type="Pfam" id="PF03848">
    <property type="entry name" value="TehB"/>
    <property type="match status" value="1"/>
</dbReference>
<sequence length="197" mass="22153">MWNERYRETGFAYGTEPNDFLFENFNKLKRGKVLCLGEGEGRNAVFLASKGFDVTAVDLSEVGLEKTLGLAEQNKVTVKTVCADLSDFRIDENYWDSIVSIWVHLGSVVRRVVHQKVFSGLKTGGTFLLEAYTPQQLEFGTGGGKQVDKMVSLNSLQEELKGLDFEIGREIIREIHEGKYHNGQSAVVQVLVRKYNV</sequence>
<dbReference type="OrthoDB" id="9804312at2"/>
<dbReference type="EMBL" id="LMTZ01000133">
    <property type="protein sequence ID" value="KST63756.1"/>
    <property type="molecule type" value="Genomic_DNA"/>
</dbReference>
<dbReference type="CDD" id="cd02440">
    <property type="entry name" value="AdoMet_MTases"/>
    <property type="match status" value="1"/>
</dbReference>
<feature type="domain" description="Tellurite resistance methyltransferase TehB-like" evidence="2">
    <location>
        <begin position="24"/>
        <end position="105"/>
    </location>
</feature>
<dbReference type="Gene3D" id="3.40.50.150">
    <property type="entry name" value="Vaccinia Virus protein VP39"/>
    <property type="match status" value="1"/>
</dbReference>
<name>A0A0V7ZHC7_9CYAN</name>
<evidence type="ECO:0000259" key="2">
    <source>
        <dbReference type="Pfam" id="PF03848"/>
    </source>
</evidence>
<dbReference type="SUPFAM" id="SSF53335">
    <property type="entry name" value="S-adenosyl-L-methionine-dependent methyltransferases"/>
    <property type="match status" value="1"/>
</dbReference>
<dbReference type="GO" id="GO:0032259">
    <property type="term" value="P:methylation"/>
    <property type="evidence" value="ECO:0007669"/>
    <property type="project" value="UniProtKB-KW"/>
</dbReference>
<keyword evidence="3" id="KW-0489">Methyltransferase</keyword>
<protein>
    <submittedName>
        <fullName evidence="3">SAM-dependent methyltransferase</fullName>
    </submittedName>
</protein>
<dbReference type="InterPro" id="IPR015985">
    <property type="entry name" value="TehB-like_dom"/>
</dbReference>
<accession>A0A0V7ZHC7</accession>
<dbReference type="Proteomes" id="UP000053372">
    <property type="component" value="Unassembled WGS sequence"/>
</dbReference>
<proteinExistence type="predicted"/>
<gene>
    <name evidence="3" type="ORF">BC008_14855</name>
</gene>
<evidence type="ECO:0000256" key="1">
    <source>
        <dbReference type="ARBA" id="ARBA00022679"/>
    </source>
</evidence>
<dbReference type="PANTHER" id="PTHR43861:SF3">
    <property type="entry name" value="PUTATIVE (AFU_ORTHOLOGUE AFUA_2G14390)-RELATED"/>
    <property type="match status" value="1"/>
</dbReference>
<comment type="caution">
    <text evidence="3">The sequence shown here is derived from an EMBL/GenBank/DDBJ whole genome shotgun (WGS) entry which is preliminary data.</text>
</comment>
<dbReference type="PANTHER" id="PTHR43861">
    <property type="entry name" value="TRANS-ACONITATE 2-METHYLTRANSFERASE-RELATED"/>
    <property type="match status" value="1"/>
</dbReference>
<keyword evidence="1 3" id="KW-0808">Transferase</keyword>
<organism evidence="3 4">
    <name type="scientific">Mastigocoleus testarum BC008</name>
    <dbReference type="NCBI Taxonomy" id="371196"/>
    <lineage>
        <taxon>Bacteria</taxon>
        <taxon>Bacillati</taxon>
        <taxon>Cyanobacteriota</taxon>
        <taxon>Cyanophyceae</taxon>
        <taxon>Nostocales</taxon>
        <taxon>Hapalosiphonaceae</taxon>
        <taxon>Mastigocoleus</taxon>
    </lineage>
</organism>
<evidence type="ECO:0000313" key="3">
    <source>
        <dbReference type="EMBL" id="KST63756.1"/>
    </source>
</evidence>
<dbReference type="GO" id="GO:0008168">
    <property type="term" value="F:methyltransferase activity"/>
    <property type="evidence" value="ECO:0007669"/>
    <property type="project" value="UniProtKB-KW"/>
</dbReference>
<dbReference type="RefSeq" id="WP_027843983.1">
    <property type="nucleotide sequence ID" value="NZ_LMTZ01000133.1"/>
</dbReference>
<evidence type="ECO:0000313" key="4">
    <source>
        <dbReference type="Proteomes" id="UP000053372"/>
    </source>
</evidence>
<keyword evidence="4" id="KW-1185">Reference proteome</keyword>
<dbReference type="AlphaFoldDB" id="A0A0V7ZHC7"/>